<dbReference type="Proteomes" id="UP000077755">
    <property type="component" value="Chromosome 9"/>
</dbReference>
<protein>
    <submittedName>
        <fullName evidence="1">Uncharacterized protein</fullName>
    </submittedName>
</protein>
<sequence>MIISLQFSPLFSGKNLENPRVFGPILNPFAPYNMANHSSR</sequence>
<proteinExistence type="predicted"/>
<accession>A0AAF0XY78</accession>
<name>A0AAF0XY78_DAUCS</name>
<gene>
    <name evidence="1" type="ORF">DCAR_0935916</name>
</gene>
<organism evidence="1 2">
    <name type="scientific">Daucus carota subsp. sativus</name>
    <name type="common">Carrot</name>
    <dbReference type="NCBI Taxonomy" id="79200"/>
    <lineage>
        <taxon>Eukaryota</taxon>
        <taxon>Viridiplantae</taxon>
        <taxon>Streptophyta</taxon>
        <taxon>Embryophyta</taxon>
        <taxon>Tracheophyta</taxon>
        <taxon>Spermatophyta</taxon>
        <taxon>Magnoliopsida</taxon>
        <taxon>eudicotyledons</taxon>
        <taxon>Gunneridae</taxon>
        <taxon>Pentapetalae</taxon>
        <taxon>asterids</taxon>
        <taxon>campanulids</taxon>
        <taxon>Apiales</taxon>
        <taxon>Apiaceae</taxon>
        <taxon>Apioideae</taxon>
        <taxon>Scandiceae</taxon>
        <taxon>Daucinae</taxon>
        <taxon>Daucus</taxon>
        <taxon>Daucus sect. Daucus</taxon>
    </lineage>
</organism>
<dbReference type="EMBL" id="CP093351">
    <property type="protein sequence ID" value="WOH16365.1"/>
    <property type="molecule type" value="Genomic_DNA"/>
</dbReference>
<evidence type="ECO:0000313" key="1">
    <source>
        <dbReference type="EMBL" id="WOH16365.1"/>
    </source>
</evidence>
<evidence type="ECO:0000313" key="2">
    <source>
        <dbReference type="Proteomes" id="UP000077755"/>
    </source>
</evidence>
<reference evidence="1" key="2">
    <citation type="submission" date="2022-03" db="EMBL/GenBank/DDBJ databases">
        <title>Draft title - Genomic analysis of global carrot germplasm unveils the trajectory of domestication and the origin of high carotenoid orange carrot.</title>
        <authorList>
            <person name="Iorizzo M."/>
            <person name="Ellison S."/>
            <person name="Senalik D."/>
            <person name="Macko-Podgorni A."/>
            <person name="Grzebelus D."/>
            <person name="Bostan H."/>
            <person name="Rolling W."/>
            <person name="Curaba J."/>
            <person name="Simon P."/>
        </authorList>
    </citation>
    <scope>NUCLEOTIDE SEQUENCE</scope>
    <source>
        <tissue evidence="1">Leaf</tissue>
    </source>
</reference>
<dbReference type="AlphaFoldDB" id="A0AAF0XY78"/>
<reference evidence="1" key="1">
    <citation type="journal article" date="2016" name="Nat. Genet.">
        <title>A high-quality carrot genome assembly provides new insights into carotenoid accumulation and asterid genome evolution.</title>
        <authorList>
            <person name="Iorizzo M."/>
            <person name="Ellison S."/>
            <person name="Senalik D."/>
            <person name="Zeng P."/>
            <person name="Satapoomin P."/>
            <person name="Huang J."/>
            <person name="Bowman M."/>
            <person name="Iovene M."/>
            <person name="Sanseverino W."/>
            <person name="Cavagnaro P."/>
            <person name="Yildiz M."/>
            <person name="Macko-Podgorni A."/>
            <person name="Moranska E."/>
            <person name="Grzebelus E."/>
            <person name="Grzebelus D."/>
            <person name="Ashrafi H."/>
            <person name="Zheng Z."/>
            <person name="Cheng S."/>
            <person name="Spooner D."/>
            <person name="Van Deynze A."/>
            <person name="Simon P."/>
        </authorList>
    </citation>
    <scope>NUCLEOTIDE SEQUENCE</scope>
    <source>
        <tissue evidence="1">Leaf</tissue>
    </source>
</reference>
<keyword evidence="2" id="KW-1185">Reference proteome</keyword>